<keyword evidence="6" id="KW-1185">Reference proteome</keyword>
<dbReference type="InterPro" id="IPR036770">
    <property type="entry name" value="Ankyrin_rpt-contain_sf"/>
</dbReference>
<evidence type="ECO:0000256" key="1">
    <source>
        <dbReference type="ARBA" id="ARBA00022737"/>
    </source>
</evidence>
<evidence type="ECO:0000313" key="5">
    <source>
        <dbReference type="EMBL" id="MFC0077358.1"/>
    </source>
</evidence>
<dbReference type="EMBL" id="JBHLYW010000008">
    <property type="protein sequence ID" value="MFC0077358.1"/>
    <property type="molecule type" value="Genomic_DNA"/>
</dbReference>
<feature type="chain" id="PRO_5046555308" evidence="4">
    <location>
        <begin position="29"/>
        <end position="354"/>
    </location>
</feature>
<feature type="repeat" description="ANK" evidence="3">
    <location>
        <begin position="153"/>
        <end position="185"/>
    </location>
</feature>
<dbReference type="Pfam" id="PF12796">
    <property type="entry name" value="Ank_2"/>
    <property type="match status" value="2"/>
</dbReference>
<evidence type="ECO:0000256" key="3">
    <source>
        <dbReference type="PROSITE-ProRule" id="PRU00023"/>
    </source>
</evidence>
<feature type="signal peptide" evidence="4">
    <location>
        <begin position="1"/>
        <end position="28"/>
    </location>
</feature>
<reference evidence="5 6" key="1">
    <citation type="submission" date="2024-09" db="EMBL/GenBank/DDBJ databases">
        <authorList>
            <person name="Sun Q."/>
            <person name="Mori K."/>
        </authorList>
    </citation>
    <scope>NUCLEOTIDE SEQUENCE [LARGE SCALE GENOMIC DNA]</scope>
    <source>
        <strain evidence="5 6">CGMCC 1.12926</strain>
    </source>
</reference>
<dbReference type="PANTHER" id="PTHR24198">
    <property type="entry name" value="ANKYRIN REPEAT AND PROTEIN KINASE DOMAIN-CONTAINING PROTEIN"/>
    <property type="match status" value="1"/>
</dbReference>
<comment type="caution">
    <text evidence="5">The sequence shown here is derived from an EMBL/GenBank/DDBJ whole genome shotgun (WGS) entry which is preliminary data.</text>
</comment>
<dbReference type="PROSITE" id="PS50088">
    <property type="entry name" value="ANK_REPEAT"/>
    <property type="match status" value="2"/>
</dbReference>
<sequence length="354" mass="40506">MQPNLTMNKIKTLLLVSFAVFISCNKKADEKKPATKSQVQSNNAKNSIENDIKKAIESNDESFVTFIDTTKNINKYYQFEDVDTYTILGYCCKFGRYDFVEKIIQRKADLSMAKEDEYYQYDALYIAIENQNEKIVDLLLEKKVDVNRTYTESGITPLSLACQYSNFHIIETLINHKANVDGTYNRETDMASIPILEAVMSKNKEAVKLLVEKGANINQIDLEGVSALGYAKTHNQELHKLLLSTIKPISDKFQGKFTVDTDGEYTNNGQGHTTYNFTISQDKINLEYVAFRGDFVCEGAHIGIEKNDILEVYYDGQDDRCRKYLIKKEQNNYFIKGVGGEGIIHEWVKLEKEL</sequence>
<gene>
    <name evidence="5" type="ORF">ACFFLS_09930</name>
</gene>
<organism evidence="5 6">
    <name type="scientific">Flavobacterium procerum</name>
    <dbReference type="NCBI Taxonomy" id="1455569"/>
    <lineage>
        <taxon>Bacteria</taxon>
        <taxon>Pseudomonadati</taxon>
        <taxon>Bacteroidota</taxon>
        <taxon>Flavobacteriia</taxon>
        <taxon>Flavobacteriales</taxon>
        <taxon>Flavobacteriaceae</taxon>
        <taxon>Flavobacterium</taxon>
    </lineage>
</organism>
<dbReference type="Proteomes" id="UP001589734">
    <property type="component" value="Unassembled WGS sequence"/>
</dbReference>
<protein>
    <submittedName>
        <fullName evidence="5">Ankyrin repeat domain-containing protein</fullName>
    </submittedName>
</protein>
<evidence type="ECO:0000256" key="4">
    <source>
        <dbReference type="SAM" id="SignalP"/>
    </source>
</evidence>
<dbReference type="PROSITE" id="PS50297">
    <property type="entry name" value="ANK_REP_REGION"/>
    <property type="match status" value="1"/>
</dbReference>
<evidence type="ECO:0000313" key="6">
    <source>
        <dbReference type="Proteomes" id="UP001589734"/>
    </source>
</evidence>
<evidence type="ECO:0000256" key="2">
    <source>
        <dbReference type="ARBA" id="ARBA00023043"/>
    </source>
</evidence>
<dbReference type="SMART" id="SM00248">
    <property type="entry name" value="ANK"/>
    <property type="match status" value="4"/>
</dbReference>
<name>A0ABV6BPG7_9FLAO</name>
<dbReference type="Gene3D" id="1.25.40.20">
    <property type="entry name" value="Ankyrin repeat-containing domain"/>
    <property type="match status" value="1"/>
</dbReference>
<keyword evidence="4" id="KW-0732">Signal</keyword>
<dbReference type="SUPFAM" id="SSF48403">
    <property type="entry name" value="Ankyrin repeat"/>
    <property type="match status" value="1"/>
</dbReference>
<dbReference type="PANTHER" id="PTHR24198:SF165">
    <property type="entry name" value="ANKYRIN REPEAT-CONTAINING PROTEIN-RELATED"/>
    <property type="match status" value="1"/>
</dbReference>
<accession>A0ABV6BPG7</accession>
<dbReference type="InterPro" id="IPR002110">
    <property type="entry name" value="Ankyrin_rpt"/>
</dbReference>
<feature type="repeat" description="ANK" evidence="3">
    <location>
        <begin position="190"/>
        <end position="222"/>
    </location>
</feature>
<proteinExistence type="predicted"/>
<keyword evidence="1" id="KW-0677">Repeat</keyword>
<keyword evidence="2 3" id="KW-0040">ANK repeat</keyword>